<evidence type="ECO:0000313" key="1">
    <source>
        <dbReference type="EMBL" id="OBX63048.1"/>
    </source>
</evidence>
<accession>A0A1B8Q2C8</accession>
<dbReference type="Pfam" id="PF20291">
    <property type="entry name" value="MC5"/>
    <property type="match status" value="1"/>
</dbReference>
<sequence length="167" mass="19799">MIYHPRNDIYHCCFRMIHILSSNNLSSIELDKLKIIDFYLVFPIFLTNNTYFTFPKGNKIQKNIANQIEQPYEELPNRKILFSELNDFQSYALQVLKSKLIIDIDEENMVMRKGKYFEVAYEQLAKNPYFTSEIHKEIIRVLIAIDLLGEKGLKSRSGLMEFRYDTV</sequence>
<dbReference type="AlphaFoldDB" id="A0A1B8Q2C8"/>
<dbReference type="EMBL" id="LZMS01000056">
    <property type="protein sequence ID" value="OBX63048.1"/>
    <property type="molecule type" value="Genomic_DNA"/>
</dbReference>
<evidence type="ECO:0000313" key="2">
    <source>
        <dbReference type="Proteomes" id="UP000092607"/>
    </source>
</evidence>
<comment type="caution">
    <text evidence="1">The sequence shown here is derived from an EMBL/GenBank/DDBJ whole genome shotgun (WGS) entry which is preliminary data.</text>
</comment>
<dbReference type="RefSeq" id="WP_065256018.1">
    <property type="nucleotide sequence ID" value="NZ_JARDJM010000021.1"/>
</dbReference>
<dbReference type="Proteomes" id="UP000092607">
    <property type="component" value="Unassembled WGS sequence"/>
</dbReference>
<reference evidence="1 2" key="1">
    <citation type="submission" date="2016-06" db="EMBL/GenBank/DDBJ databases">
        <title>Draft genome of Moraxella lacunata CCUG 57757A.</title>
        <authorList>
            <person name="Salva-Serra F."/>
            <person name="Engstrom-Jakobsson H."/>
            <person name="Thorell K."/>
            <person name="Gonzales-Siles L."/>
            <person name="Karlsson R."/>
            <person name="Boulund F."/>
            <person name="Engstrand L."/>
            <person name="Kristiansson E."/>
            <person name="Moore E."/>
        </authorList>
    </citation>
    <scope>NUCLEOTIDE SEQUENCE [LARGE SCALE GENOMIC DNA]</scope>
    <source>
        <strain evidence="1 2">CCUG 57757A</strain>
    </source>
</reference>
<dbReference type="InterPro" id="IPR046901">
    <property type="entry name" value="ABC-3C_MC5"/>
</dbReference>
<organism evidence="1 2">
    <name type="scientific">Moraxella lacunata</name>
    <dbReference type="NCBI Taxonomy" id="477"/>
    <lineage>
        <taxon>Bacteria</taxon>
        <taxon>Pseudomonadati</taxon>
        <taxon>Pseudomonadota</taxon>
        <taxon>Gammaproteobacteria</taxon>
        <taxon>Moraxellales</taxon>
        <taxon>Moraxellaceae</taxon>
        <taxon>Moraxella</taxon>
    </lineage>
</organism>
<name>A0A1B8Q2C8_MORLA</name>
<gene>
    <name evidence="1" type="ORF">A9309_06605</name>
</gene>
<dbReference type="OrthoDB" id="9092598at2"/>
<protein>
    <submittedName>
        <fullName evidence="1">Uncharacterized protein</fullName>
    </submittedName>
</protein>
<proteinExistence type="predicted"/>